<dbReference type="GO" id="GO:0009090">
    <property type="term" value="P:homoserine biosynthetic process"/>
    <property type="evidence" value="ECO:0007669"/>
    <property type="project" value="UniProtKB-ARBA"/>
</dbReference>
<evidence type="ECO:0000256" key="1">
    <source>
        <dbReference type="ARBA" id="ARBA00001920"/>
    </source>
</evidence>
<dbReference type="InterPro" id="IPR036291">
    <property type="entry name" value="NAD(P)-bd_dom_sf"/>
</dbReference>
<dbReference type="GO" id="GO:0009086">
    <property type="term" value="P:methionine biosynthetic process"/>
    <property type="evidence" value="ECO:0007669"/>
    <property type="project" value="UniProtKB-KW"/>
</dbReference>
<dbReference type="OrthoDB" id="9799110at2"/>
<dbReference type="InterPro" id="IPR001342">
    <property type="entry name" value="HDH_cat"/>
</dbReference>
<evidence type="ECO:0000256" key="17">
    <source>
        <dbReference type="RuleBase" id="RU004171"/>
    </source>
</evidence>
<evidence type="ECO:0000256" key="6">
    <source>
        <dbReference type="ARBA" id="ARBA00022605"/>
    </source>
</evidence>
<evidence type="ECO:0000256" key="15">
    <source>
        <dbReference type="PIRSR" id="PIRSR036497-2"/>
    </source>
</evidence>
<dbReference type="PANTHER" id="PTHR43070">
    <property type="match status" value="1"/>
</dbReference>
<dbReference type="RefSeq" id="WP_109646321.1">
    <property type="nucleotide sequence ID" value="NZ_QGGB01000005.1"/>
</dbReference>
<evidence type="ECO:0000256" key="13">
    <source>
        <dbReference type="PIRNR" id="PIRNR036497"/>
    </source>
</evidence>
<dbReference type="GO" id="GO:0009089">
    <property type="term" value="P:lysine biosynthetic process via diaminopimelate"/>
    <property type="evidence" value="ECO:0007669"/>
    <property type="project" value="UniProtKB-ARBA"/>
</dbReference>
<evidence type="ECO:0000256" key="8">
    <source>
        <dbReference type="ARBA" id="ARBA00022857"/>
    </source>
</evidence>
<evidence type="ECO:0000256" key="12">
    <source>
        <dbReference type="ARBA" id="ARBA00049031"/>
    </source>
</evidence>
<keyword evidence="10 13" id="KW-0486">Methionine biosynthesis</keyword>
<dbReference type="PROSITE" id="PS01042">
    <property type="entry name" value="HOMOSER_DHGENASE"/>
    <property type="match status" value="1"/>
</dbReference>
<dbReference type="InterPro" id="IPR019811">
    <property type="entry name" value="HDH_CS"/>
</dbReference>
<dbReference type="EMBL" id="QGGB01000005">
    <property type="protein sequence ID" value="PWN06972.1"/>
    <property type="molecule type" value="Genomic_DNA"/>
</dbReference>
<dbReference type="GO" id="GO:0050661">
    <property type="term" value="F:NADP binding"/>
    <property type="evidence" value="ECO:0007669"/>
    <property type="project" value="InterPro"/>
</dbReference>
<keyword evidence="8 13" id="KW-0521">NADP</keyword>
<dbReference type="InterPro" id="IPR011147">
    <property type="entry name" value="Bifunc_Aspkin/hSer_DH"/>
</dbReference>
<comment type="cofactor">
    <cofactor evidence="1">
        <name>a metal cation</name>
        <dbReference type="ChEBI" id="CHEBI:25213"/>
    </cofactor>
</comment>
<evidence type="ECO:0000259" key="19">
    <source>
        <dbReference type="Pfam" id="PF03447"/>
    </source>
</evidence>
<keyword evidence="6 13" id="KW-0028">Amino-acid biosynthesis</keyword>
<feature type="domain" description="Aspartate/homoserine dehydrogenase NAD-binding" evidence="19">
    <location>
        <begin position="27"/>
        <end position="155"/>
    </location>
</feature>
<evidence type="ECO:0000256" key="5">
    <source>
        <dbReference type="ARBA" id="ARBA00013213"/>
    </source>
</evidence>
<name>A0A316TWN2_9BACT</name>
<dbReference type="Gene3D" id="3.40.50.720">
    <property type="entry name" value="NAD(P)-binding Rossmann-like Domain"/>
    <property type="match status" value="1"/>
</dbReference>
<protein>
    <recommendedName>
        <fullName evidence="5 13">Homoserine dehydrogenase</fullName>
        <shortName evidence="13">HDH</shortName>
        <ecNumber evidence="5 13">1.1.1.3</ecNumber>
    </recommendedName>
</protein>
<feature type="active site" description="Proton donor" evidence="14">
    <location>
        <position position="231"/>
    </location>
</feature>
<evidence type="ECO:0000259" key="18">
    <source>
        <dbReference type="Pfam" id="PF00742"/>
    </source>
</evidence>
<reference evidence="20 21" key="1">
    <citation type="submission" date="2018-05" db="EMBL/GenBank/DDBJ databases">
        <title>Rhodohalobacter halophilus gen. nov., sp. nov., a moderately halophilic member of the family Balneolaceae.</title>
        <authorList>
            <person name="Liu Z.-W."/>
        </authorList>
    </citation>
    <scope>NUCLEOTIDE SEQUENCE [LARGE SCALE GENOMIC DNA]</scope>
    <source>
        <strain evidence="20 21">8A47</strain>
    </source>
</reference>
<dbReference type="Pfam" id="PF00742">
    <property type="entry name" value="Homoserine_dh"/>
    <property type="match status" value="1"/>
</dbReference>
<feature type="binding site" evidence="15">
    <location>
        <position position="128"/>
    </location>
    <ligand>
        <name>NADPH</name>
        <dbReference type="ChEBI" id="CHEBI:57783"/>
    </ligand>
</feature>
<proteinExistence type="inferred from homology"/>
<dbReference type="FunFam" id="3.30.360.10:FF:000006">
    <property type="entry name" value="Bifunctional aspartokinase/homoserine dehydrogenase"/>
    <property type="match status" value="1"/>
</dbReference>
<evidence type="ECO:0000256" key="9">
    <source>
        <dbReference type="ARBA" id="ARBA00023002"/>
    </source>
</evidence>
<evidence type="ECO:0000313" key="20">
    <source>
        <dbReference type="EMBL" id="PWN06972.1"/>
    </source>
</evidence>
<evidence type="ECO:0000256" key="16">
    <source>
        <dbReference type="RuleBase" id="RU000579"/>
    </source>
</evidence>
<gene>
    <name evidence="20" type="ORF">DDZ15_06785</name>
</gene>
<comment type="pathway">
    <text evidence="3 16">Amino-acid biosynthesis; L-methionine biosynthesis via de novo pathway; L-homoserine from L-aspartate: step 3/3.</text>
</comment>
<comment type="catalytic activity">
    <reaction evidence="11">
        <text>L-homoserine + NADP(+) = L-aspartate 4-semialdehyde + NADPH + H(+)</text>
        <dbReference type="Rhea" id="RHEA:15761"/>
        <dbReference type="ChEBI" id="CHEBI:15378"/>
        <dbReference type="ChEBI" id="CHEBI:57476"/>
        <dbReference type="ChEBI" id="CHEBI:57783"/>
        <dbReference type="ChEBI" id="CHEBI:58349"/>
        <dbReference type="ChEBI" id="CHEBI:537519"/>
        <dbReference type="EC" id="1.1.1.3"/>
    </reaction>
    <physiologicalReaction direction="right-to-left" evidence="11">
        <dbReference type="Rhea" id="RHEA:15763"/>
    </physiologicalReaction>
</comment>
<dbReference type="InterPro" id="IPR022697">
    <property type="entry name" value="HDH_short"/>
</dbReference>
<comment type="caution">
    <text evidence="20">The sequence shown here is derived from an EMBL/GenBank/DDBJ whole genome shotgun (WGS) entry which is preliminary data.</text>
</comment>
<dbReference type="UniPathway" id="UPA00050">
    <property type="reaction ID" value="UER00063"/>
</dbReference>
<evidence type="ECO:0000256" key="3">
    <source>
        <dbReference type="ARBA" id="ARBA00005062"/>
    </source>
</evidence>
<comment type="similarity">
    <text evidence="4 13 17">Belongs to the homoserine dehydrogenase family.</text>
</comment>
<dbReference type="PANTHER" id="PTHR43070:SF3">
    <property type="entry name" value="HOMOSERINE DEHYDROGENASE"/>
    <property type="match status" value="1"/>
</dbReference>
<dbReference type="EC" id="1.1.1.3" evidence="5 13"/>
<dbReference type="Gene3D" id="3.30.360.10">
    <property type="entry name" value="Dihydrodipicolinate Reductase, domain 2"/>
    <property type="match status" value="1"/>
</dbReference>
<feature type="binding site" evidence="15">
    <location>
        <begin position="27"/>
        <end position="32"/>
    </location>
    <ligand>
        <name>NADP(+)</name>
        <dbReference type="ChEBI" id="CHEBI:58349"/>
    </ligand>
</feature>
<keyword evidence="7 13" id="KW-0791">Threonine biosynthesis</keyword>
<dbReference type="GO" id="GO:0004412">
    <property type="term" value="F:homoserine dehydrogenase activity"/>
    <property type="evidence" value="ECO:0007669"/>
    <property type="project" value="UniProtKB-EC"/>
</dbReference>
<keyword evidence="9 13" id="KW-0560">Oxidoreductase</keyword>
<evidence type="ECO:0000256" key="14">
    <source>
        <dbReference type="PIRSR" id="PIRSR036497-1"/>
    </source>
</evidence>
<dbReference type="AlphaFoldDB" id="A0A316TWN2"/>
<dbReference type="PIRSF" id="PIRSF036497">
    <property type="entry name" value="HDH_short"/>
    <property type="match status" value="1"/>
</dbReference>
<dbReference type="GO" id="GO:0009088">
    <property type="term" value="P:threonine biosynthetic process"/>
    <property type="evidence" value="ECO:0007669"/>
    <property type="project" value="UniProtKB-UniPathway"/>
</dbReference>
<evidence type="ECO:0000313" key="21">
    <source>
        <dbReference type="Proteomes" id="UP000245533"/>
    </source>
</evidence>
<evidence type="ECO:0000256" key="10">
    <source>
        <dbReference type="ARBA" id="ARBA00023167"/>
    </source>
</evidence>
<sequence length="361" mass="39740">MSPSEAIAYSTEIARIPQPAKYIFVAGVGAVGETFLRQVAGNASCRVIGLCNSRHVRWLNPEEEPYDDRSGDLNLWKGEQKNWNDIIRKLANYEAGCVIFVDTSGSREVAELYATLLSLGIHVVTPSKIANTRSQGQFDELHELARRNDTEFRYETNVGAGLPVIRTVKSLIESGDEILEITGVLSGTMTYLFSQLDKGEPFSKAVIKARSLGYAEPDPRDDLSGEDVARKFLILARICGLRLESSDIKVESLIPPSLKDVDASDFLERLHEADEEWKERMEPVLSRGSTLRYEGVLKNGTVRVGLVEVPKGSPIGLLTGTTNLIQIKSRRYKDQPLIIQGPGAGKEVTAAGVLADVLKIR</sequence>
<accession>A0A316TWN2</accession>
<dbReference type="Pfam" id="PF03447">
    <property type="entry name" value="NAD_binding_3"/>
    <property type="match status" value="1"/>
</dbReference>
<dbReference type="SUPFAM" id="SSF55347">
    <property type="entry name" value="Glyceraldehyde-3-phosphate dehydrogenase-like, C-terminal domain"/>
    <property type="match status" value="1"/>
</dbReference>
<evidence type="ECO:0000256" key="11">
    <source>
        <dbReference type="ARBA" id="ARBA00048841"/>
    </source>
</evidence>
<dbReference type="InterPro" id="IPR005106">
    <property type="entry name" value="Asp/hSer_DH_NAD-bd"/>
</dbReference>
<keyword evidence="21" id="KW-1185">Reference proteome</keyword>
<comment type="catalytic activity">
    <reaction evidence="12">
        <text>L-homoserine + NAD(+) = L-aspartate 4-semialdehyde + NADH + H(+)</text>
        <dbReference type="Rhea" id="RHEA:15757"/>
        <dbReference type="ChEBI" id="CHEBI:15378"/>
        <dbReference type="ChEBI" id="CHEBI:57476"/>
        <dbReference type="ChEBI" id="CHEBI:57540"/>
        <dbReference type="ChEBI" id="CHEBI:57945"/>
        <dbReference type="ChEBI" id="CHEBI:537519"/>
        <dbReference type="EC" id="1.1.1.3"/>
    </reaction>
    <physiologicalReaction direction="right-to-left" evidence="12">
        <dbReference type="Rhea" id="RHEA:15759"/>
    </physiologicalReaction>
</comment>
<dbReference type="UniPathway" id="UPA00051">
    <property type="reaction ID" value="UER00465"/>
</dbReference>
<evidence type="ECO:0000256" key="4">
    <source>
        <dbReference type="ARBA" id="ARBA00006753"/>
    </source>
</evidence>
<feature type="binding site" evidence="15">
    <location>
        <position position="216"/>
    </location>
    <ligand>
        <name>L-homoserine</name>
        <dbReference type="ChEBI" id="CHEBI:57476"/>
    </ligand>
</feature>
<evidence type="ECO:0000256" key="2">
    <source>
        <dbReference type="ARBA" id="ARBA00005056"/>
    </source>
</evidence>
<dbReference type="Proteomes" id="UP000245533">
    <property type="component" value="Unassembled WGS sequence"/>
</dbReference>
<organism evidence="20 21">
    <name type="scientific">Rhodohalobacter mucosus</name>
    <dbReference type="NCBI Taxonomy" id="2079485"/>
    <lineage>
        <taxon>Bacteria</taxon>
        <taxon>Pseudomonadati</taxon>
        <taxon>Balneolota</taxon>
        <taxon>Balneolia</taxon>
        <taxon>Balneolales</taxon>
        <taxon>Balneolaceae</taxon>
        <taxon>Rhodohalobacter</taxon>
    </lineage>
</organism>
<feature type="domain" description="Homoserine dehydrogenase catalytic" evidence="18">
    <location>
        <begin position="163"/>
        <end position="358"/>
    </location>
</feature>
<comment type="pathway">
    <text evidence="2 16">Amino-acid biosynthesis; L-threonine biosynthesis; L-threonine from L-aspartate: step 3/5.</text>
</comment>
<dbReference type="SUPFAM" id="SSF51735">
    <property type="entry name" value="NAD(P)-binding Rossmann-fold domains"/>
    <property type="match status" value="1"/>
</dbReference>
<evidence type="ECO:0000256" key="7">
    <source>
        <dbReference type="ARBA" id="ARBA00022697"/>
    </source>
</evidence>